<proteinExistence type="inferred from homology"/>
<dbReference type="InterPro" id="IPR003560">
    <property type="entry name" value="DHB_DH"/>
</dbReference>
<feature type="non-terminal residue" evidence="3">
    <location>
        <position position="1"/>
    </location>
</feature>
<reference evidence="3" key="1">
    <citation type="submission" date="2018-06" db="EMBL/GenBank/DDBJ databases">
        <authorList>
            <person name="Zhirakovskaya E."/>
        </authorList>
    </citation>
    <scope>NUCLEOTIDE SEQUENCE</scope>
</reference>
<dbReference type="Gene3D" id="3.40.50.720">
    <property type="entry name" value="NAD(P)-binding Rossmann-like Domain"/>
    <property type="match status" value="1"/>
</dbReference>
<accession>A0A3B0VIM0</accession>
<dbReference type="PANTHER" id="PTHR44196:SF2">
    <property type="entry name" value="SHORT-CHAIN DEHYDROGENASE-RELATED"/>
    <property type="match status" value="1"/>
</dbReference>
<dbReference type="GO" id="GO:0016020">
    <property type="term" value="C:membrane"/>
    <property type="evidence" value="ECO:0007669"/>
    <property type="project" value="TreeGrafter"/>
</dbReference>
<dbReference type="PIRSF" id="PIRSF000126">
    <property type="entry name" value="11-beta-HSD1"/>
    <property type="match status" value="1"/>
</dbReference>
<sequence>TLITGASSGIGAAFAEKLAQFGTPLILVARSEERLAQLATKLTAQHKTDVRYITADLTVREAPEAIKKQCDAWDIQVSFLINNAGYGKFGEMKDIDRMAQSKMVDLNCRAVVDLATIFLPPMIERKNGAMIITSSVGGYQATPFYATYGATKAFDLIFGESLWAELRPYNVDVLVLSPGATESNFHAVARNSTRLLDRGLDTAEAVVQTALDSLGKRLSVVHGAKNRMLVFLNRLVPRSMAAQFSYNYSKLK</sequence>
<evidence type="ECO:0000256" key="1">
    <source>
        <dbReference type="ARBA" id="ARBA00006484"/>
    </source>
</evidence>
<protein>
    <submittedName>
        <fullName evidence="3">Uncharacterized protein</fullName>
    </submittedName>
</protein>
<dbReference type="EMBL" id="UOEU01000304">
    <property type="protein sequence ID" value="VAW31936.1"/>
    <property type="molecule type" value="Genomic_DNA"/>
</dbReference>
<dbReference type="PRINTS" id="PR01397">
    <property type="entry name" value="DHBDHDRGNASE"/>
</dbReference>
<dbReference type="AlphaFoldDB" id="A0A3B0VIM0"/>
<evidence type="ECO:0000256" key="2">
    <source>
        <dbReference type="ARBA" id="ARBA00023002"/>
    </source>
</evidence>
<dbReference type="GO" id="GO:0019290">
    <property type="term" value="P:siderophore biosynthetic process"/>
    <property type="evidence" value="ECO:0007669"/>
    <property type="project" value="InterPro"/>
</dbReference>
<dbReference type="InterPro" id="IPR002347">
    <property type="entry name" value="SDR_fam"/>
</dbReference>
<keyword evidence="2" id="KW-0560">Oxidoreductase</keyword>
<evidence type="ECO:0000313" key="3">
    <source>
        <dbReference type="EMBL" id="VAW31936.1"/>
    </source>
</evidence>
<comment type="similarity">
    <text evidence="1">Belongs to the short-chain dehydrogenases/reductases (SDR) family.</text>
</comment>
<name>A0A3B0VIM0_9ZZZZ</name>
<dbReference type="SUPFAM" id="SSF51735">
    <property type="entry name" value="NAD(P)-binding Rossmann-fold domains"/>
    <property type="match status" value="1"/>
</dbReference>
<dbReference type="GO" id="GO:0008667">
    <property type="term" value="F:2,3-dihydro-2,3-dihydroxybenzoate dehydrogenase activity"/>
    <property type="evidence" value="ECO:0007669"/>
    <property type="project" value="InterPro"/>
</dbReference>
<organism evidence="3">
    <name type="scientific">hydrothermal vent metagenome</name>
    <dbReference type="NCBI Taxonomy" id="652676"/>
    <lineage>
        <taxon>unclassified sequences</taxon>
        <taxon>metagenomes</taxon>
        <taxon>ecological metagenomes</taxon>
    </lineage>
</organism>
<dbReference type="InterPro" id="IPR036291">
    <property type="entry name" value="NAD(P)-bd_dom_sf"/>
</dbReference>
<gene>
    <name evidence="3" type="ORF">MNBD_CHLOROFLEXI01-2604</name>
</gene>
<dbReference type="Pfam" id="PF00106">
    <property type="entry name" value="adh_short"/>
    <property type="match status" value="1"/>
</dbReference>
<dbReference type="PANTHER" id="PTHR44196">
    <property type="entry name" value="DEHYDROGENASE/REDUCTASE SDR FAMILY MEMBER 7B"/>
    <property type="match status" value="1"/>
</dbReference>